<evidence type="ECO:0000313" key="2">
    <source>
        <dbReference type="Proteomes" id="UP001497700"/>
    </source>
</evidence>
<dbReference type="EMBL" id="MU393440">
    <property type="protein sequence ID" value="KAI4868252.1"/>
    <property type="molecule type" value="Genomic_DNA"/>
</dbReference>
<comment type="caution">
    <text evidence="1">The sequence shown here is derived from an EMBL/GenBank/DDBJ whole genome shotgun (WGS) entry which is preliminary data.</text>
</comment>
<gene>
    <name evidence="1" type="ORF">F4820DRAFT_155016</name>
</gene>
<proteinExistence type="predicted"/>
<dbReference type="Proteomes" id="UP001497700">
    <property type="component" value="Unassembled WGS sequence"/>
</dbReference>
<evidence type="ECO:0000313" key="1">
    <source>
        <dbReference type="EMBL" id="KAI4868252.1"/>
    </source>
</evidence>
<protein>
    <submittedName>
        <fullName evidence="1">Uncharacterized protein</fullName>
    </submittedName>
</protein>
<sequence>MASHDLREREKRCEMIAKYVQDGAGNDAKLERDTEDIRRVLEEEKDLRRNCESTLTRLSENTERLSRGLRDLQDDSGKVDMEMLSRKAKSLEQAKFDNLVALILGRDGSLDRLRSMSQAHRDSLLNAEKDQLEQTLRDDIVRLHIALNDNKAQASEVGKQLGELQKSMRDQHSMIRGLEDANGELQSHISGLEKSMDMTRDTNDAKLRSSEQSRAQAENTVAKLEREVSRLKEDVVSKDTTVANLDVSQLRKVQSGLASFFASLASPAVSGEDLRTWTSYIGELQSAGWVQALPSEPPWTMLPLQTRDLQPDPTVTPTGLIELLTRLYGVPLQDGNALPIQLLHLLTRQIATANMLPAGGILAVLGRLVSALESTPMERDRTLQLLVFGLVQAIRCTWGRLNQHDDTLSALFPRVEALVNRSGASILRLVELVKDDGGAALVRDLLATRDKQGDPVHRNLSFDVMFSPETKLGLIKLLPDWRAFVWILHVDDRTIRPVLCELGEWEGSANLYRISTPGNQNDVVLDCHHITDKSWLLRNMRQRELESQP</sequence>
<reference evidence="1 2" key="1">
    <citation type="journal article" date="2022" name="New Phytol.">
        <title>Ecological generalism drives hyperdiversity of secondary metabolite gene clusters in xylarialean endophytes.</title>
        <authorList>
            <person name="Franco M.E.E."/>
            <person name="Wisecaver J.H."/>
            <person name="Arnold A.E."/>
            <person name="Ju Y.M."/>
            <person name="Slot J.C."/>
            <person name="Ahrendt S."/>
            <person name="Moore L.P."/>
            <person name="Eastman K.E."/>
            <person name="Scott K."/>
            <person name="Konkel Z."/>
            <person name="Mondo S.J."/>
            <person name="Kuo A."/>
            <person name="Hayes R.D."/>
            <person name="Haridas S."/>
            <person name="Andreopoulos B."/>
            <person name="Riley R."/>
            <person name="LaButti K."/>
            <person name="Pangilinan J."/>
            <person name="Lipzen A."/>
            <person name="Amirebrahimi M."/>
            <person name="Yan J."/>
            <person name="Adam C."/>
            <person name="Keymanesh K."/>
            <person name="Ng V."/>
            <person name="Louie K."/>
            <person name="Northen T."/>
            <person name="Drula E."/>
            <person name="Henrissat B."/>
            <person name="Hsieh H.M."/>
            <person name="Youens-Clark K."/>
            <person name="Lutzoni F."/>
            <person name="Miadlikowska J."/>
            <person name="Eastwood D.C."/>
            <person name="Hamelin R.C."/>
            <person name="Grigoriev I.V."/>
            <person name="U'Ren J.M."/>
        </authorList>
    </citation>
    <scope>NUCLEOTIDE SEQUENCE [LARGE SCALE GENOMIC DNA]</scope>
    <source>
        <strain evidence="1 2">CBS 119005</strain>
    </source>
</reference>
<name>A0ACB9Z952_9PEZI</name>
<accession>A0ACB9Z952</accession>
<keyword evidence="2" id="KW-1185">Reference proteome</keyword>
<organism evidence="1 2">
    <name type="scientific">Hypoxylon rubiginosum</name>
    <dbReference type="NCBI Taxonomy" id="110542"/>
    <lineage>
        <taxon>Eukaryota</taxon>
        <taxon>Fungi</taxon>
        <taxon>Dikarya</taxon>
        <taxon>Ascomycota</taxon>
        <taxon>Pezizomycotina</taxon>
        <taxon>Sordariomycetes</taxon>
        <taxon>Xylariomycetidae</taxon>
        <taxon>Xylariales</taxon>
        <taxon>Hypoxylaceae</taxon>
        <taxon>Hypoxylon</taxon>
    </lineage>
</organism>